<protein>
    <recommendedName>
        <fullName evidence="3">Acyltransferase 3 domain-containing protein</fullName>
    </recommendedName>
</protein>
<feature type="compositionally biased region" description="Basic and acidic residues" evidence="1">
    <location>
        <begin position="476"/>
        <end position="486"/>
    </location>
</feature>
<reference evidence="4 5" key="1">
    <citation type="journal article" date="2011" name="Plasmid">
        <title>Streptomyces turgidiscabies Car8 contains a modular pathogenicity island that shares virulence genes with other actinobacterial plant pathogens.</title>
        <authorList>
            <person name="Huguet-Tapia J.C."/>
            <person name="Badger J.H."/>
            <person name="Loria R."/>
            <person name="Pettis G.S."/>
        </authorList>
    </citation>
    <scope>NUCLEOTIDE SEQUENCE [LARGE SCALE GENOMIC DNA]</scope>
    <source>
        <strain evidence="4 5">Car8</strain>
    </source>
</reference>
<name>L7F007_STRT8</name>
<keyword evidence="2" id="KW-0812">Transmembrane</keyword>
<dbReference type="Pfam" id="PF01757">
    <property type="entry name" value="Acyl_transf_3"/>
    <property type="match status" value="2"/>
</dbReference>
<dbReference type="InterPro" id="IPR050879">
    <property type="entry name" value="Acyltransferase_3"/>
</dbReference>
<dbReference type="PATRIC" id="fig|698760.3.peg.7186"/>
<keyword evidence="2" id="KW-0472">Membrane</keyword>
<dbReference type="GO" id="GO:0016747">
    <property type="term" value="F:acyltransferase activity, transferring groups other than amino-acyl groups"/>
    <property type="evidence" value="ECO:0007669"/>
    <property type="project" value="InterPro"/>
</dbReference>
<feature type="transmembrane region" description="Helical" evidence="2">
    <location>
        <begin position="20"/>
        <end position="39"/>
    </location>
</feature>
<dbReference type="Proteomes" id="UP000010931">
    <property type="component" value="Unassembled WGS sequence"/>
</dbReference>
<dbReference type="PANTHER" id="PTHR23028:SF53">
    <property type="entry name" value="ACYL_TRANSF_3 DOMAIN-CONTAINING PROTEIN"/>
    <property type="match status" value="1"/>
</dbReference>
<feature type="transmembrane region" description="Helical" evidence="2">
    <location>
        <begin position="305"/>
        <end position="323"/>
    </location>
</feature>
<sequence>MNGTPDTSERRPGRLGWLDALRGIAALVVVFDHSSYAFMPELRRELMPEFNTSRFGIMVFFLVSGYIIPASLERRGCVRTFWIGRVFRIYPLCLAAVAALLVLSPLGLAEPRADLGSATTAVAHLTLFQELLGTPSVLLVLWTLSYEMAFYLLVVALFTVRRHERSAPVALTLAVLAAVSVAAGVTLPPSALSEAVGTGPLVALTAVALVIAVCCTSAGSPRLRVFGGVVAGALALVLVVFNGTVPVWEGLVILAVMFLGTVVHRAEHGRTRWRYAACTAVVVVACGVGSAYAYGDGDHFTQRAWITAFLLAVLTFGVGLALRHRRVPRALIALGTISYSVYLLHPVLLTVTDNTIGRWRQDSLVLEVAFFAVLLPLCALSYRYVEAPGQAWGRRLARRCPNRSGAHRSGPSSSGAGADGGRIRWRVAVTAGRSRGDDDLLLRRRREREQCEFQRQAPALRGGCPVRGPDPLRASESNRRLPDPAARRRPGRGRLAPRPSAAWAARGALRHTAATGRTPCAAQRVDKRRYPLRPARRPVRPGVLPHPTGPLPAGVRRPGHGHHQSGLPGTRTAHDPCGDRMIMRVRLTRDGEEFVVEVWPYQAHILHRALSAILHHPDAEADTALAVRLGASPETVRALTERFAGEWTDIRELRFTIGELHLLHSALTGAAVLFVERGFFSDEAFYAKTASYREHFDALALSLVEALSRPGKTT</sequence>
<gene>
    <name evidence="4" type="ORF">STRTUCAR8_04671</name>
</gene>
<evidence type="ECO:0000256" key="2">
    <source>
        <dbReference type="SAM" id="Phobius"/>
    </source>
</evidence>
<feature type="transmembrane region" description="Helical" evidence="2">
    <location>
        <begin position="89"/>
        <end position="108"/>
    </location>
</feature>
<accession>L7F007</accession>
<feature type="domain" description="Acyltransferase 3" evidence="3">
    <location>
        <begin position="225"/>
        <end position="382"/>
    </location>
</feature>
<comment type="caution">
    <text evidence="4">The sequence shown here is derived from an EMBL/GenBank/DDBJ whole genome shotgun (WGS) entry which is preliminary data.</text>
</comment>
<feature type="transmembrane region" description="Helical" evidence="2">
    <location>
        <begin position="225"/>
        <end position="241"/>
    </location>
</feature>
<feature type="domain" description="Acyltransferase 3" evidence="3">
    <location>
        <begin position="16"/>
        <end position="181"/>
    </location>
</feature>
<feature type="transmembrane region" description="Helical" evidence="2">
    <location>
        <begin position="51"/>
        <end position="68"/>
    </location>
</feature>
<dbReference type="InterPro" id="IPR002656">
    <property type="entry name" value="Acyl_transf_3_dom"/>
</dbReference>
<feature type="transmembrane region" description="Helical" evidence="2">
    <location>
        <begin position="247"/>
        <end position="263"/>
    </location>
</feature>
<dbReference type="GO" id="GO:0009103">
    <property type="term" value="P:lipopolysaccharide biosynthetic process"/>
    <property type="evidence" value="ECO:0007669"/>
    <property type="project" value="TreeGrafter"/>
</dbReference>
<keyword evidence="5" id="KW-1185">Reference proteome</keyword>
<proteinExistence type="predicted"/>
<dbReference type="STRING" id="85558.T45_06693"/>
<evidence type="ECO:0000313" key="5">
    <source>
        <dbReference type="Proteomes" id="UP000010931"/>
    </source>
</evidence>
<feature type="transmembrane region" description="Helical" evidence="2">
    <location>
        <begin position="364"/>
        <end position="385"/>
    </location>
</feature>
<dbReference type="EMBL" id="AEJB01000494">
    <property type="protein sequence ID" value="ELP63935.1"/>
    <property type="molecule type" value="Genomic_DNA"/>
</dbReference>
<feature type="transmembrane region" description="Helical" evidence="2">
    <location>
        <begin position="199"/>
        <end position="218"/>
    </location>
</feature>
<dbReference type="AlphaFoldDB" id="L7F007"/>
<keyword evidence="2" id="KW-1133">Transmembrane helix</keyword>
<feature type="transmembrane region" description="Helical" evidence="2">
    <location>
        <begin position="167"/>
        <end position="187"/>
    </location>
</feature>
<feature type="transmembrane region" description="Helical" evidence="2">
    <location>
        <begin position="330"/>
        <end position="352"/>
    </location>
</feature>
<feature type="compositionally biased region" description="Low complexity" evidence="1">
    <location>
        <begin position="493"/>
        <end position="502"/>
    </location>
</feature>
<feature type="transmembrane region" description="Helical" evidence="2">
    <location>
        <begin position="275"/>
        <end position="293"/>
    </location>
</feature>
<feature type="region of interest" description="Disordered" evidence="1">
    <location>
        <begin position="555"/>
        <end position="575"/>
    </location>
</feature>
<feature type="transmembrane region" description="Helical" evidence="2">
    <location>
        <begin position="137"/>
        <end position="160"/>
    </location>
</feature>
<evidence type="ECO:0000259" key="3">
    <source>
        <dbReference type="Pfam" id="PF01757"/>
    </source>
</evidence>
<organism evidence="4 5">
    <name type="scientific">Streptomyces turgidiscabies (strain Car8)</name>
    <dbReference type="NCBI Taxonomy" id="698760"/>
    <lineage>
        <taxon>Bacteria</taxon>
        <taxon>Bacillati</taxon>
        <taxon>Actinomycetota</taxon>
        <taxon>Actinomycetes</taxon>
        <taxon>Kitasatosporales</taxon>
        <taxon>Streptomycetaceae</taxon>
        <taxon>Streptomyces</taxon>
    </lineage>
</organism>
<evidence type="ECO:0000256" key="1">
    <source>
        <dbReference type="SAM" id="MobiDB-lite"/>
    </source>
</evidence>
<dbReference type="GO" id="GO:0016020">
    <property type="term" value="C:membrane"/>
    <property type="evidence" value="ECO:0007669"/>
    <property type="project" value="TreeGrafter"/>
</dbReference>
<evidence type="ECO:0000313" key="4">
    <source>
        <dbReference type="EMBL" id="ELP63935.1"/>
    </source>
</evidence>
<dbReference type="PANTHER" id="PTHR23028">
    <property type="entry name" value="ACETYLTRANSFERASE"/>
    <property type="match status" value="1"/>
</dbReference>
<feature type="region of interest" description="Disordered" evidence="1">
    <location>
        <begin position="452"/>
        <end position="527"/>
    </location>
</feature>